<reference evidence="2 3" key="1">
    <citation type="submission" date="2021-03" db="EMBL/GenBank/DDBJ databases">
        <title>Thiomicrorhabdus sp.nov.,novel sulfur-oxidizing bacteria isolated from coastal sediment.</title>
        <authorList>
            <person name="Liu X."/>
        </authorList>
    </citation>
    <scope>NUCLEOTIDE SEQUENCE [LARGE SCALE GENOMIC DNA]</scope>
    <source>
        <strain evidence="2 3">6S2-11</strain>
    </source>
</reference>
<keyword evidence="3" id="KW-1185">Reference proteome</keyword>
<protein>
    <submittedName>
        <fullName evidence="2">Prepilin-type N-terminal cleavage/methylation domain-containing protein</fullName>
    </submittedName>
</protein>
<dbReference type="InterPro" id="IPR012902">
    <property type="entry name" value="N_methyl_site"/>
</dbReference>
<dbReference type="RefSeq" id="WP_208145970.1">
    <property type="nucleotide sequence ID" value="NZ_JAGETV010000001.1"/>
</dbReference>
<name>A0ABS3Q0Z6_9GAMM</name>
<dbReference type="InterPro" id="IPR045584">
    <property type="entry name" value="Pilin-like"/>
</dbReference>
<evidence type="ECO:0000256" key="1">
    <source>
        <dbReference type="SAM" id="Phobius"/>
    </source>
</evidence>
<keyword evidence="1" id="KW-1133">Transmembrane helix</keyword>
<evidence type="ECO:0000313" key="2">
    <source>
        <dbReference type="EMBL" id="MBO1925951.1"/>
    </source>
</evidence>
<keyword evidence="1" id="KW-0812">Transmembrane</keyword>
<keyword evidence="1" id="KW-0472">Membrane</keyword>
<comment type="caution">
    <text evidence="2">The sequence shown here is derived from an EMBL/GenBank/DDBJ whole genome shotgun (WGS) entry which is preliminary data.</text>
</comment>
<organism evidence="2 3">
    <name type="scientific">Thiomicrorhabdus marina</name>
    <dbReference type="NCBI Taxonomy" id="2818442"/>
    <lineage>
        <taxon>Bacteria</taxon>
        <taxon>Pseudomonadati</taxon>
        <taxon>Pseudomonadota</taxon>
        <taxon>Gammaproteobacteria</taxon>
        <taxon>Thiotrichales</taxon>
        <taxon>Piscirickettsiaceae</taxon>
        <taxon>Thiomicrorhabdus</taxon>
    </lineage>
</organism>
<feature type="transmembrane region" description="Helical" evidence="1">
    <location>
        <begin position="12"/>
        <end position="34"/>
    </location>
</feature>
<gene>
    <name evidence="2" type="ORF">J3998_00045</name>
</gene>
<accession>A0ABS3Q0Z6</accession>
<sequence length="331" mass="35643">MKKNFCKKTANINGFTLLEIVVVLVLLGVGAGMLKGVYGFFSETDKRFQQVENSLMVRESLETYLATNSRLPCPDDPNNPDGVENLKAGAGGSLVCTFSKGSLPFQDLAIERFDAWGNDYFYAINTETGDVDLANENRACHAAGVFGKTGAVNLDNLFICPVNNAAYCDKTPLGIGVGCSLNCGGLLNLCRSASNYQYYESTKAPYFGLSTPPVGTNLLPIDVLNIFNLMTDNGNLSLLNQGDFLQGLKKGEKIGVVAVAISWGANGASVNQNSCIQSELPIDEYENCDGDSIYVNMLAATSNNQTDNRDYVIPITMSQAKTAIIRSGKIR</sequence>
<dbReference type="Proteomes" id="UP000664835">
    <property type="component" value="Unassembled WGS sequence"/>
</dbReference>
<evidence type="ECO:0000313" key="3">
    <source>
        <dbReference type="Proteomes" id="UP000664835"/>
    </source>
</evidence>
<dbReference type="EMBL" id="JAGETV010000001">
    <property type="protein sequence ID" value="MBO1925951.1"/>
    <property type="molecule type" value="Genomic_DNA"/>
</dbReference>
<proteinExistence type="predicted"/>
<dbReference type="SUPFAM" id="SSF54523">
    <property type="entry name" value="Pili subunits"/>
    <property type="match status" value="1"/>
</dbReference>
<dbReference type="Pfam" id="PF07963">
    <property type="entry name" value="N_methyl"/>
    <property type="match status" value="1"/>
</dbReference>
<dbReference type="NCBIfam" id="TIGR02532">
    <property type="entry name" value="IV_pilin_GFxxxE"/>
    <property type="match status" value="1"/>
</dbReference>